<dbReference type="AlphaFoldDB" id="A0A0L6CGF9"/>
<dbReference type="PATRIC" id="fig|1631356.3.peg.1154"/>
<dbReference type="GO" id="GO:0032259">
    <property type="term" value="P:methylation"/>
    <property type="evidence" value="ECO:0007669"/>
    <property type="project" value="UniProtKB-KW"/>
</dbReference>
<dbReference type="CDD" id="cd02440">
    <property type="entry name" value="AdoMet_MTases"/>
    <property type="match status" value="1"/>
</dbReference>
<comment type="caution">
    <text evidence="2">The sequence shown here is derived from an EMBL/GenBank/DDBJ whole genome shotgun (WGS) entry which is preliminary data.</text>
</comment>
<keyword evidence="3" id="KW-1185">Reference proteome</keyword>
<dbReference type="STRING" id="1631356.VV01_06040"/>
<dbReference type="EMBL" id="LAIR01000002">
    <property type="protein sequence ID" value="KNX36804.1"/>
    <property type="molecule type" value="Genomic_DNA"/>
</dbReference>
<sequence>MTTSTQTLTPEAALTWLQRWDAQQATYFTDREERFEVICDVVEHVLDRPDPLIVDLGVGPGSLATRLLQRLPGARVVGADMDPLLLGLAERAYGGDRFRTVRVDLRTDGWLDALELDRAPDAFVSTTALHWLDRPALMRLLTTASSALVPGGVVVDGDHLYDGARSLDELTRVLADRAADRAGRVEGEDWRAWWDAVPAAPELAALRDARARVDLAHDVHDLPSTADYLQAMRDGGCSQVGQVWQVGDDRVVVGLR</sequence>
<dbReference type="Pfam" id="PF13649">
    <property type="entry name" value="Methyltransf_25"/>
    <property type="match status" value="1"/>
</dbReference>
<dbReference type="OrthoDB" id="9795085at2"/>
<dbReference type="InterPro" id="IPR029063">
    <property type="entry name" value="SAM-dependent_MTases_sf"/>
</dbReference>
<protein>
    <submittedName>
        <fullName evidence="2">Methyltransferase type 12</fullName>
    </submittedName>
</protein>
<dbReference type="RefSeq" id="WP_050669095.1">
    <property type="nucleotide sequence ID" value="NZ_LAIR01000002.1"/>
</dbReference>
<evidence type="ECO:0000259" key="1">
    <source>
        <dbReference type="Pfam" id="PF13649"/>
    </source>
</evidence>
<evidence type="ECO:0000313" key="3">
    <source>
        <dbReference type="Proteomes" id="UP000037397"/>
    </source>
</evidence>
<proteinExistence type="predicted"/>
<dbReference type="Proteomes" id="UP000037397">
    <property type="component" value="Unassembled WGS sequence"/>
</dbReference>
<evidence type="ECO:0000313" key="2">
    <source>
        <dbReference type="EMBL" id="KNX36804.1"/>
    </source>
</evidence>
<accession>A0A0L6CGF9</accession>
<reference evidence="3" key="1">
    <citation type="submission" date="2015-03" db="EMBL/GenBank/DDBJ databases">
        <title>Luteipulveratus halotolerans sp. nov., a novel actinobacterium (Dermacoccaceae) from Sarawak, Malaysia.</title>
        <authorList>
            <person name="Juboi H."/>
            <person name="Basik A."/>
            <person name="Shamsul S.S."/>
            <person name="Arnold P."/>
            <person name="Schmitt E.K."/>
            <person name="Sanglier J.-J."/>
            <person name="Yeo T."/>
        </authorList>
    </citation>
    <scope>NUCLEOTIDE SEQUENCE [LARGE SCALE GENOMIC DNA]</scope>
    <source>
        <strain evidence="3">C296001</strain>
    </source>
</reference>
<keyword evidence="2" id="KW-0808">Transferase</keyword>
<keyword evidence="2" id="KW-0489">Methyltransferase</keyword>
<gene>
    <name evidence="2" type="ORF">VV01_06040</name>
</gene>
<organism evidence="2 3">
    <name type="scientific">Luteipulveratus halotolerans</name>
    <dbReference type="NCBI Taxonomy" id="1631356"/>
    <lineage>
        <taxon>Bacteria</taxon>
        <taxon>Bacillati</taxon>
        <taxon>Actinomycetota</taxon>
        <taxon>Actinomycetes</taxon>
        <taxon>Micrococcales</taxon>
        <taxon>Dermacoccaceae</taxon>
        <taxon>Luteipulveratus</taxon>
    </lineage>
</organism>
<dbReference type="GO" id="GO:0008168">
    <property type="term" value="F:methyltransferase activity"/>
    <property type="evidence" value="ECO:0007669"/>
    <property type="project" value="UniProtKB-KW"/>
</dbReference>
<feature type="domain" description="Methyltransferase" evidence="1">
    <location>
        <begin position="53"/>
        <end position="152"/>
    </location>
</feature>
<name>A0A0L6CGF9_9MICO</name>
<dbReference type="SUPFAM" id="SSF53335">
    <property type="entry name" value="S-adenosyl-L-methionine-dependent methyltransferases"/>
    <property type="match status" value="1"/>
</dbReference>
<dbReference type="InterPro" id="IPR041698">
    <property type="entry name" value="Methyltransf_25"/>
</dbReference>
<dbReference type="Gene3D" id="3.40.50.150">
    <property type="entry name" value="Vaccinia Virus protein VP39"/>
    <property type="match status" value="1"/>
</dbReference>